<reference evidence="1" key="1">
    <citation type="journal article" date="2023" name="IMA Fungus">
        <title>Comparative genomic study of the Penicillium genus elucidates a diverse pangenome and 15 lateral gene transfer events.</title>
        <authorList>
            <person name="Petersen C."/>
            <person name="Sorensen T."/>
            <person name="Nielsen M.R."/>
            <person name="Sondergaard T.E."/>
            <person name="Sorensen J.L."/>
            <person name="Fitzpatrick D.A."/>
            <person name="Frisvad J.C."/>
            <person name="Nielsen K.L."/>
        </authorList>
    </citation>
    <scope>NUCLEOTIDE SEQUENCE</scope>
    <source>
        <strain evidence="1">IBT 17514</strain>
    </source>
</reference>
<keyword evidence="2" id="KW-1185">Reference proteome</keyword>
<evidence type="ECO:0000313" key="1">
    <source>
        <dbReference type="EMBL" id="KAJ5716603.1"/>
    </source>
</evidence>
<dbReference type="EMBL" id="JAQJAN010000012">
    <property type="protein sequence ID" value="KAJ5716603.1"/>
    <property type="molecule type" value="Genomic_DNA"/>
</dbReference>
<reference evidence="1" key="2">
    <citation type="submission" date="2023-01" db="EMBL/GenBank/DDBJ databases">
        <authorList>
            <person name="Petersen C."/>
        </authorList>
    </citation>
    <scope>NUCLEOTIDE SEQUENCE</scope>
    <source>
        <strain evidence="1">IBT 17514</strain>
    </source>
</reference>
<comment type="caution">
    <text evidence="1">The sequence shown here is derived from an EMBL/GenBank/DDBJ whole genome shotgun (WGS) entry which is preliminary data.</text>
</comment>
<dbReference type="Proteomes" id="UP001215712">
    <property type="component" value="Unassembled WGS sequence"/>
</dbReference>
<sequence length="116" mass="13424">MSFFGLPQSNQFLSSVTPSRHKHWTKIGPAETHLYKNIKQLYWIGAEQELENIIRTLSAWQNDSNSNVNVEDEDDDDIYGYDTFLDQVSKEARDFATHYGTYPMLSTSIWSDVNNV</sequence>
<gene>
    <name evidence="1" type="ORF">N7493_008514</name>
</gene>
<protein>
    <submittedName>
        <fullName evidence="1">Uncharacterized protein</fullName>
    </submittedName>
</protein>
<organism evidence="1 2">
    <name type="scientific">Penicillium malachiteum</name>
    <dbReference type="NCBI Taxonomy" id="1324776"/>
    <lineage>
        <taxon>Eukaryota</taxon>
        <taxon>Fungi</taxon>
        <taxon>Dikarya</taxon>
        <taxon>Ascomycota</taxon>
        <taxon>Pezizomycotina</taxon>
        <taxon>Eurotiomycetes</taxon>
        <taxon>Eurotiomycetidae</taxon>
        <taxon>Eurotiales</taxon>
        <taxon>Aspergillaceae</taxon>
        <taxon>Penicillium</taxon>
    </lineage>
</organism>
<accession>A0AAD6HHB8</accession>
<name>A0AAD6HHB8_9EURO</name>
<evidence type="ECO:0000313" key="2">
    <source>
        <dbReference type="Proteomes" id="UP001215712"/>
    </source>
</evidence>
<proteinExistence type="predicted"/>
<dbReference type="AlphaFoldDB" id="A0AAD6HHB8"/>